<dbReference type="GO" id="GO:0005576">
    <property type="term" value="C:extracellular region"/>
    <property type="evidence" value="ECO:0007669"/>
    <property type="project" value="UniProtKB-SubCell"/>
</dbReference>
<accession>A0A8C5EA96</accession>
<dbReference type="SUPFAM" id="SSF47862">
    <property type="entry name" value="Saposin"/>
    <property type="match status" value="3"/>
</dbReference>
<dbReference type="InterPro" id="IPR008138">
    <property type="entry name" value="SapB_2"/>
</dbReference>
<gene>
    <name evidence="9" type="primary">sftpbb</name>
</gene>
<dbReference type="Pfam" id="PF03489">
    <property type="entry name" value="SapB_2"/>
    <property type="match status" value="1"/>
</dbReference>
<evidence type="ECO:0000259" key="7">
    <source>
        <dbReference type="PROSITE" id="PS50015"/>
    </source>
</evidence>
<dbReference type="InterPro" id="IPR011001">
    <property type="entry name" value="Saposin-like"/>
</dbReference>
<reference evidence="9" key="1">
    <citation type="submission" date="2020-06" db="EMBL/GenBank/DDBJ databases">
        <authorList>
            <consortium name="Wellcome Sanger Institute Data Sharing"/>
        </authorList>
    </citation>
    <scope>NUCLEOTIDE SEQUENCE [LARGE SCALE GENOMIC DNA]</scope>
</reference>
<keyword evidence="3" id="KW-0732">Signal</keyword>
<dbReference type="GO" id="GO:0016020">
    <property type="term" value="C:membrane"/>
    <property type="evidence" value="ECO:0007669"/>
    <property type="project" value="GOC"/>
</dbReference>
<feature type="domain" description="Saposin B-type" evidence="7">
    <location>
        <begin position="152"/>
        <end position="233"/>
    </location>
</feature>
<proteinExistence type="predicted"/>
<evidence type="ECO:0008006" key="11">
    <source>
        <dbReference type="Google" id="ProtNLM"/>
    </source>
</evidence>
<keyword evidence="6" id="KW-0325">Glycoprotein</keyword>
<organism evidence="9 10">
    <name type="scientific">Gouania willdenowi</name>
    <name type="common">Blunt-snouted clingfish</name>
    <name type="synonym">Lepadogaster willdenowi</name>
    <dbReference type="NCBI Taxonomy" id="441366"/>
    <lineage>
        <taxon>Eukaryota</taxon>
        <taxon>Metazoa</taxon>
        <taxon>Chordata</taxon>
        <taxon>Craniata</taxon>
        <taxon>Vertebrata</taxon>
        <taxon>Euteleostomi</taxon>
        <taxon>Actinopterygii</taxon>
        <taxon>Neopterygii</taxon>
        <taxon>Teleostei</taxon>
        <taxon>Neoteleostei</taxon>
        <taxon>Acanthomorphata</taxon>
        <taxon>Ovalentaria</taxon>
        <taxon>Blenniimorphae</taxon>
        <taxon>Blenniiformes</taxon>
        <taxon>Gobiesocoidei</taxon>
        <taxon>Gobiesocidae</taxon>
        <taxon>Gobiesocinae</taxon>
        <taxon>Gouania</taxon>
    </lineage>
</organism>
<dbReference type="PROSITE" id="PS51110">
    <property type="entry name" value="SAP_A"/>
    <property type="match status" value="1"/>
</dbReference>
<evidence type="ECO:0000313" key="9">
    <source>
        <dbReference type="Ensembl" id="ENSGWIP00000018781.1"/>
    </source>
</evidence>
<dbReference type="Ensembl" id="ENSGWIT00000020681.1">
    <property type="protein sequence ID" value="ENSGWIP00000018781.1"/>
    <property type="gene ID" value="ENSGWIG00000010344.1"/>
</dbReference>
<evidence type="ECO:0000256" key="2">
    <source>
        <dbReference type="ARBA" id="ARBA00022525"/>
    </source>
</evidence>
<reference evidence="9" key="2">
    <citation type="submission" date="2025-08" db="UniProtKB">
        <authorList>
            <consortium name="Ensembl"/>
        </authorList>
    </citation>
    <scope>IDENTIFICATION</scope>
</reference>
<dbReference type="OrthoDB" id="8889685at2759"/>
<dbReference type="GeneID" id="114469978"/>
<dbReference type="InterPro" id="IPR051428">
    <property type="entry name" value="Sphingo_Act-Surfact_Prot"/>
</dbReference>
<dbReference type="FunFam" id="1.10.225.10:FF:000002">
    <property type="entry name" value="prosaposin isoform X2"/>
    <property type="match status" value="1"/>
</dbReference>
<dbReference type="Pfam" id="PF02199">
    <property type="entry name" value="SapA"/>
    <property type="match status" value="1"/>
</dbReference>
<keyword evidence="4" id="KW-0677">Repeat</keyword>
<feature type="domain" description="Saposin B-type" evidence="7">
    <location>
        <begin position="48"/>
        <end position="129"/>
    </location>
</feature>
<evidence type="ECO:0000259" key="8">
    <source>
        <dbReference type="PROSITE" id="PS51110"/>
    </source>
</evidence>
<dbReference type="Gene3D" id="1.10.225.10">
    <property type="entry name" value="Saposin-like"/>
    <property type="match status" value="3"/>
</dbReference>
<dbReference type="PROSITE" id="PS50015">
    <property type="entry name" value="SAP_B"/>
    <property type="match status" value="3"/>
</dbReference>
<dbReference type="AlphaFoldDB" id="A0A8C5EA96"/>
<dbReference type="InterPro" id="IPR003119">
    <property type="entry name" value="SAP_A"/>
</dbReference>
<feature type="domain" description="Saposin B-type" evidence="7">
    <location>
        <begin position="246"/>
        <end position="326"/>
    </location>
</feature>
<evidence type="ECO:0000256" key="5">
    <source>
        <dbReference type="ARBA" id="ARBA00023157"/>
    </source>
</evidence>
<sequence length="368" mass="40725">MPCSAPVNMSTSSDYQPLLLLLVTTALFSGGESRFISSGSFISQKSPTLDTCSQCKQIIQLSANMISSRDSKETVYEALHALCLRLPEDQVPECSAQLKTLLSKILQRTPGHMEPGKTCGVLGLCDAHKIELQKLLHHVSALGEQSKAMVQLGPTCSLCVMIIKKLETLLPKNMTEETLEKLMGQICHLIPKIYKDECKDFVDKYGAAIIEFLLSSAAPHTICTLLHLCLFKEQPSPELPGSADRTPSDCESCRTLAVLSRLHLGFNVSESHTSAFLQSVCELHPHAIPKCEAFTRIYSSPLQKLLTNHMDDPLVCEKADLCVASKHLQPLGQNHCSWGPSYWCKDRETAQECGNQAFCEKHVWKKNK</sequence>
<dbReference type="Proteomes" id="UP000694680">
    <property type="component" value="Chromosome 9"/>
</dbReference>
<dbReference type="SMART" id="SM00741">
    <property type="entry name" value="SapB"/>
    <property type="match status" value="3"/>
</dbReference>
<dbReference type="CTD" id="100001978"/>
<dbReference type="PRINTS" id="PR01797">
    <property type="entry name" value="SAPOSIN"/>
</dbReference>
<reference evidence="9" key="3">
    <citation type="submission" date="2025-09" db="UniProtKB">
        <authorList>
            <consortium name="Ensembl"/>
        </authorList>
    </citation>
    <scope>IDENTIFICATION</scope>
</reference>
<evidence type="ECO:0000313" key="10">
    <source>
        <dbReference type="Proteomes" id="UP000694680"/>
    </source>
</evidence>
<keyword evidence="10" id="KW-1185">Reference proteome</keyword>
<dbReference type="PANTHER" id="PTHR11480:SF99">
    <property type="entry name" value="SURFACTANT PROTEIN BB"/>
    <property type="match status" value="1"/>
</dbReference>
<protein>
    <recommendedName>
        <fullName evidence="11">Surfactant protein B</fullName>
    </recommendedName>
</protein>
<evidence type="ECO:0000256" key="4">
    <source>
        <dbReference type="ARBA" id="ARBA00022737"/>
    </source>
</evidence>
<dbReference type="InterPro" id="IPR007856">
    <property type="entry name" value="SapB_1"/>
</dbReference>
<dbReference type="PANTHER" id="PTHR11480">
    <property type="entry name" value="SAPOSIN-RELATED"/>
    <property type="match status" value="1"/>
</dbReference>
<dbReference type="RefSeq" id="XP_028313740.1">
    <property type="nucleotide sequence ID" value="XM_028457939.1"/>
</dbReference>
<dbReference type="InterPro" id="IPR008373">
    <property type="entry name" value="Saposin"/>
</dbReference>
<keyword evidence="2" id="KW-0964">Secreted</keyword>
<feature type="domain" description="Saposin A-type" evidence="8">
    <location>
        <begin position="329"/>
        <end position="368"/>
    </location>
</feature>
<comment type="subcellular location">
    <subcellularLocation>
        <location evidence="1">Secreted</location>
    </subcellularLocation>
</comment>
<name>A0A8C5EA96_GOUWI</name>
<evidence type="ECO:0000256" key="1">
    <source>
        <dbReference type="ARBA" id="ARBA00004613"/>
    </source>
</evidence>
<evidence type="ECO:0000256" key="3">
    <source>
        <dbReference type="ARBA" id="ARBA00022729"/>
    </source>
</evidence>
<keyword evidence="5" id="KW-1015">Disulfide bond</keyword>
<dbReference type="GO" id="GO:0006665">
    <property type="term" value="P:sphingolipid metabolic process"/>
    <property type="evidence" value="ECO:0007669"/>
    <property type="project" value="InterPro"/>
</dbReference>
<dbReference type="InterPro" id="IPR008139">
    <property type="entry name" value="SaposinB_dom"/>
</dbReference>
<evidence type="ECO:0000256" key="6">
    <source>
        <dbReference type="ARBA" id="ARBA00023180"/>
    </source>
</evidence>
<dbReference type="SMART" id="SM00162">
    <property type="entry name" value="SAPA"/>
    <property type="match status" value="1"/>
</dbReference>
<dbReference type="Pfam" id="PF05184">
    <property type="entry name" value="SapB_1"/>
    <property type="match status" value="1"/>
</dbReference>
<dbReference type="GO" id="GO:0005764">
    <property type="term" value="C:lysosome"/>
    <property type="evidence" value="ECO:0007669"/>
    <property type="project" value="InterPro"/>
</dbReference>